<evidence type="ECO:0000256" key="2">
    <source>
        <dbReference type="ARBA" id="ARBA00023125"/>
    </source>
</evidence>
<evidence type="ECO:0000256" key="1">
    <source>
        <dbReference type="ARBA" id="ARBA00023015"/>
    </source>
</evidence>
<dbReference type="NCBIfam" id="TIGR02018">
    <property type="entry name" value="his_ut_repres"/>
    <property type="match status" value="1"/>
</dbReference>
<dbReference type="PROSITE" id="PS50949">
    <property type="entry name" value="HTH_GNTR"/>
    <property type="match status" value="1"/>
</dbReference>
<dbReference type="SUPFAM" id="SSF64288">
    <property type="entry name" value="Chorismate lyase-like"/>
    <property type="match status" value="1"/>
</dbReference>
<dbReference type="Gene3D" id="3.40.1410.10">
    <property type="entry name" value="Chorismate lyase-like"/>
    <property type="match status" value="1"/>
</dbReference>
<dbReference type="InterPro" id="IPR028978">
    <property type="entry name" value="Chorismate_lyase_/UTRA_dom_sf"/>
</dbReference>
<dbReference type="AlphaFoldDB" id="A0A364NK58"/>
<feature type="domain" description="HTH gntR-type" evidence="5">
    <location>
        <begin position="4"/>
        <end position="72"/>
    </location>
</feature>
<dbReference type="GO" id="GO:0045892">
    <property type="term" value="P:negative regulation of DNA-templated transcription"/>
    <property type="evidence" value="ECO:0007669"/>
    <property type="project" value="UniProtKB-UniRule"/>
</dbReference>
<dbReference type="RefSeq" id="WP_112159617.1">
    <property type="nucleotide sequence ID" value="NZ_QKRX01000009.1"/>
</dbReference>
<dbReference type="SMART" id="SM00866">
    <property type="entry name" value="UTRA"/>
    <property type="match status" value="1"/>
</dbReference>
<dbReference type="InterPro" id="IPR036388">
    <property type="entry name" value="WH-like_DNA-bd_sf"/>
</dbReference>
<dbReference type="FunFam" id="1.10.10.10:FF:000079">
    <property type="entry name" value="GntR family transcriptional regulator"/>
    <property type="match status" value="1"/>
</dbReference>
<dbReference type="InterPro" id="IPR011663">
    <property type="entry name" value="UTRA"/>
</dbReference>
<evidence type="ECO:0000256" key="4">
    <source>
        <dbReference type="NCBIfam" id="TIGR02018"/>
    </source>
</evidence>
<gene>
    <name evidence="6" type="primary">hutC</name>
    <name evidence="6" type="ORF">DN062_12245</name>
</gene>
<protein>
    <recommendedName>
        <fullName evidence="4">Histidine utilization repressor</fullName>
    </recommendedName>
</protein>
<reference evidence="6 7" key="1">
    <citation type="submission" date="2018-06" db="EMBL/GenBank/DDBJ databases">
        <title>Nitrincola tibetense sp. nov., isolated from Lake XuguoCo on Tibetan Plateau.</title>
        <authorList>
            <person name="Xing P."/>
        </authorList>
    </citation>
    <scope>NUCLEOTIDE SEQUENCE [LARGE SCALE GENOMIC DNA]</scope>
    <source>
        <strain evidence="7">xg18</strain>
    </source>
</reference>
<organism evidence="6 7">
    <name type="scientific">Nitrincola tibetensis</name>
    <dbReference type="NCBI Taxonomy" id="2219697"/>
    <lineage>
        <taxon>Bacteria</taxon>
        <taxon>Pseudomonadati</taxon>
        <taxon>Pseudomonadota</taxon>
        <taxon>Gammaproteobacteria</taxon>
        <taxon>Oceanospirillales</taxon>
        <taxon>Oceanospirillaceae</taxon>
        <taxon>Nitrincola</taxon>
    </lineage>
</organism>
<dbReference type="OrthoDB" id="9808698at2"/>
<dbReference type="InterPro" id="IPR050679">
    <property type="entry name" value="Bact_HTH_transcr_reg"/>
</dbReference>
<proteinExistence type="predicted"/>
<dbReference type="Pfam" id="PF07702">
    <property type="entry name" value="UTRA"/>
    <property type="match status" value="1"/>
</dbReference>
<dbReference type="Pfam" id="PF00392">
    <property type="entry name" value="GntR"/>
    <property type="match status" value="1"/>
</dbReference>
<dbReference type="PANTHER" id="PTHR44846">
    <property type="entry name" value="MANNOSYL-D-GLYCERATE TRANSPORT/METABOLISM SYSTEM REPRESSOR MNGR-RELATED"/>
    <property type="match status" value="1"/>
</dbReference>
<dbReference type="InterPro" id="IPR000524">
    <property type="entry name" value="Tscrpt_reg_HTH_GntR"/>
</dbReference>
<sequence>MDRQPRYQQIRQYISDAIRAKQFVSGDRIPTEAVLQAQFSVSRMTVNKALRDLVQEGLLVRYPGLGTFVSDAKAESPLTDIRNIAEEVQLRGHVYSCDVIKLEAVLASEWVAMRLGVMAGSRVYHSLILHKENSVPIQLEDRYVSADLVPHYLEQDFLAQTPNQYLSATCPATDIEHIVEAVLPDERVQAYLKVEATMPCLQVSRRTWSGERLISFALLTHPGSSYKLRSVVRLGKD</sequence>
<dbReference type="GO" id="GO:0003700">
    <property type="term" value="F:DNA-binding transcription factor activity"/>
    <property type="evidence" value="ECO:0007669"/>
    <property type="project" value="UniProtKB-UniRule"/>
</dbReference>
<keyword evidence="1" id="KW-0805">Transcription regulation</keyword>
<dbReference type="EMBL" id="QKRX01000009">
    <property type="protein sequence ID" value="RAU17462.1"/>
    <property type="molecule type" value="Genomic_DNA"/>
</dbReference>
<dbReference type="SMART" id="SM00345">
    <property type="entry name" value="HTH_GNTR"/>
    <property type="match status" value="1"/>
</dbReference>
<evidence type="ECO:0000313" key="6">
    <source>
        <dbReference type="EMBL" id="RAU17462.1"/>
    </source>
</evidence>
<dbReference type="PRINTS" id="PR00035">
    <property type="entry name" value="HTHGNTR"/>
</dbReference>
<evidence type="ECO:0000256" key="3">
    <source>
        <dbReference type="ARBA" id="ARBA00023163"/>
    </source>
</evidence>
<keyword evidence="3" id="KW-0804">Transcription</keyword>
<dbReference type="GO" id="GO:0003677">
    <property type="term" value="F:DNA binding"/>
    <property type="evidence" value="ECO:0007669"/>
    <property type="project" value="UniProtKB-UniRule"/>
</dbReference>
<dbReference type="SUPFAM" id="SSF46785">
    <property type="entry name" value="Winged helix' DNA-binding domain"/>
    <property type="match status" value="1"/>
</dbReference>
<dbReference type="CDD" id="cd07377">
    <property type="entry name" value="WHTH_GntR"/>
    <property type="match status" value="1"/>
</dbReference>
<dbReference type="Gene3D" id="1.10.10.10">
    <property type="entry name" value="Winged helix-like DNA-binding domain superfamily/Winged helix DNA-binding domain"/>
    <property type="match status" value="1"/>
</dbReference>
<dbReference type="PANTHER" id="PTHR44846:SF16">
    <property type="entry name" value="TRANSCRIPTIONAL REGULATOR PHNF-RELATED"/>
    <property type="match status" value="1"/>
</dbReference>
<name>A0A364NK58_9GAMM</name>
<keyword evidence="2" id="KW-0238">DNA-binding</keyword>
<dbReference type="GO" id="GO:0006547">
    <property type="term" value="P:L-histidine metabolic process"/>
    <property type="evidence" value="ECO:0007669"/>
    <property type="project" value="UniProtKB-UniRule"/>
</dbReference>
<dbReference type="InterPro" id="IPR036390">
    <property type="entry name" value="WH_DNA-bd_sf"/>
</dbReference>
<comment type="caution">
    <text evidence="6">The sequence shown here is derived from an EMBL/GenBank/DDBJ whole genome shotgun (WGS) entry which is preliminary data.</text>
</comment>
<evidence type="ECO:0000259" key="5">
    <source>
        <dbReference type="PROSITE" id="PS50949"/>
    </source>
</evidence>
<dbReference type="Proteomes" id="UP000250744">
    <property type="component" value="Unassembled WGS sequence"/>
</dbReference>
<evidence type="ECO:0000313" key="7">
    <source>
        <dbReference type="Proteomes" id="UP000250744"/>
    </source>
</evidence>
<dbReference type="InterPro" id="IPR010248">
    <property type="entry name" value="His_ut_repres"/>
</dbReference>
<accession>A0A364NK58</accession>
<keyword evidence="7" id="KW-1185">Reference proteome</keyword>